<evidence type="ECO:0000256" key="4">
    <source>
        <dbReference type="SAM" id="MobiDB-lite"/>
    </source>
</evidence>
<dbReference type="InterPro" id="IPR017871">
    <property type="entry name" value="ABC_transporter-like_CS"/>
</dbReference>
<name>A0ABT5QP95_9GAMM</name>
<dbReference type="Gene3D" id="3.40.50.300">
    <property type="entry name" value="P-loop containing nucleotide triphosphate hydrolases"/>
    <property type="match status" value="1"/>
</dbReference>
<dbReference type="InterPro" id="IPR050319">
    <property type="entry name" value="ABC_transp_ATP-bind"/>
</dbReference>
<proteinExistence type="predicted"/>
<dbReference type="RefSeq" id="WP_274143446.1">
    <property type="nucleotide sequence ID" value="NZ_JAJUBB010000013.1"/>
</dbReference>
<dbReference type="PROSITE" id="PS00211">
    <property type="entry name" value="ABC_TRANSPORTER_1"/>
    <property type="match status" value="1"/>
</dbReference>
<dbReference type="InterPro" id="IPR013563">
    <property type="entry name" value="Oligopep_ABC_C"/>
</dbReference>
<dbReference type="PANTHER" id="PTHR43776">
    <property type="entry name" value="TRANSPORT ATP-BINDING PROTEIN"/>
    <property type="match status" value="1"/>
</dbReference>
<gene>
    <name evidence="6" type="ORF">LRP49_16685</name>
</gene>
<feature type="region of interest" description="Disordered" evidence="4">
    <location>
        <begin position="261"/>
        <end position="285"/>
    </location>
</feature>
<dbReference type="InterPro" id="IPR027417">
    <property type="entry name" value="P-loop_NTPase"/>
</dbReference>
<feature type="domain" description="ABC transporter" evidence="5">
    <location>
        <begin position="15"/>
        <end position="255"/>
    </location>
</feature>
<evidence type="ECO:0000259" key="5">
    <source>
        <dbReference type="PROSITE" id="PS50893"/>
    </source>
</evidence>
<evidence type="ECO:0000313" key="7">
    <source>
        <dbReference type="Proteomes" id="UP001149821"/>
    </source>
</evidence>
<protein>
    <submittedName>
        <fullName evidence="6">ATP-binding cassette domain-containing protein</fullName>
    </submittedName>
</protein>
<keyword evidence="3 6" id="KW-0067">ATP-binding</keyword>
<dbReference type="PROSITE" id="PS50893">
    <property type="entry name" value="ABC_TRANSPORTER_2"/>
    <property type="match status" value="1"/>
</dbReference>
<dbReference type="CDD" id="cd03257">
    <property type="entry name" value="ABC_NikE_OppD_transporters"/>
    <property type="match status" value="1"/>
</dbReference>
<keyword evidence="2" id="KW-0547">Nucleotide-binding</keyword>
<dbReference type="SUPFAM" id="SSF52540">
    <property type="entry name" value="P-loop containing nucleoside triphosphate hydrolases"/>
    <property type="match status" value="1"/>
</dbReference>
<sequence length="342" mass="37119">MTILSLNHVSQFYPIKQASWWHRQSQTLRAVDNISLTIEKGETVAIVGESGCGKSTLGRIAALLEKPTEGTVYLDGVDVATVKGQSLKALRKRLGLVFQDPYSALNPRMSVDELVGEPLAAHSVGDDAYQRSQVLHVLDSVGLGEEVLGRYPHEFSGGQRQRICIARALVLEPSLIIADEPLSALDVSVQSQILNLFVRLQKTRDLAFLFISHDMAVVNYVADTVVVMYLGKVVEKAPRSTFFSTPAHPYSQALLAAVPTLGNPAKSGGRRRRERGLQGDVPSPINPPSGCAFHPRCTRATDLCRVAPPQSTAFLGDEAHYVACHFPGGEPYAEPDIQGEAV</sequence>
<dbReference type="GO" id="GO:0005524">
    <property type="term" value="F:ATP binding"/>
    <property type="evidence" value="ECO:0007669"/>
    <property type="project" value="UniProtKB-KW"/>
</dbReference>
<accession>A0ABT5QP95</accession>
<dbReference type="SMART" id="SM00382">
    <property type="entry name" value="AAA"/>
    <property type="match status" value="1"/>
</dbReference>
<dbReference type="InterPro" id="IPR003439">
    <property type="entry name" value="ABC_transporter-like_ATP-bd"/>
</dbReference>
<dbReference type="Pfam" id="PF00005">
    <property type="entry name" value="ABC_tran"/>
    <property type="match status" value="1"/>
</dbReference>
<dbReference type="NCBIfam" id="TIGR01727">
    <property type="entry name" value="oligo_HPY"/>
    <property type="match status" value="1"/>
</dbReference>
<dbReference type="PANTHER" id="PTHR43776:SF8">
    <property type="entry name" value="ABC TRANSPORTER, ATP-BINDING PROTEIN"/>
    <property type="match status" value="1"/>
</dbReference>
<evidence type="ECO:0000313" key="6">
    <source>
        <dbReference type="EMBL" id="MDD1782811.1"/>
    </source>
</evidence>
<dbReference type="InterPro" id="IPR003593">
    <property type="entry name" value="AAA+_ATPase"/>
</dbReference>
<keyword evidence="1" id="KW-0813">Transport</keyword>
<evidence type="ECO:0000256" key="1">
    <source>
        <dbReference type="ARBA" id="ARBA00022448"/>
    </source>
</evidence>
<keyword evidence="7" id="KW-1185">Reference proteome</keyword>
<evidence type="ECO:0000256" key="3">
    <source>
        <dbReference type="ARBA" id="ARBA00022840"/>
    </source>
</evidence>
<organism evidence="6 7">
    <name type="scientific">Enterovibrio qingdaonensis</name>
    <dbReference type="NCBI Taxonomy" id="2899818"/>
    <lineage>
        <taxon>Bacteria</taxon>
        <taxon>Pseudomonadati</taxon>
        <taxon>Pseudomonadota</taxon>
        <taxon>Gammaproteobacteria</taxon>
        <taxon>Vibrionales</taxon>
        <taxon>Vibrionaceae</taxon>
        <taxon>Enterovibrio</taxon>
    </lineage>
</organism>
<dbReference type="Pfam" id="PF08352">
    <property type="entry name" value="oligo_HPY"/>
    <property type="match status" value="1"/>
</dbReference>
<evidence type="ECO:0000256" key="2">
    <source>
        <dbReference type="ARBA" id="ARBA00022741"/>
    </source>
</evidence>
<comment type="caution">
    <text evidence="6">The sequence shown here is derived from an EMBL/GenBank/DDBJ whole genome shotgun (WGS) entry which is preliminary data.</text>
</comment>
<dbReference type="EMBL" id="JAJUBB010000013">
    <property type="protein sequence ID" value="MDD1782811.1"/>
    <property type="molecule type" value="Genomic_DNA"/>
</dbReference>
<reference evidence="6" key="1">
    <citation type="submission" date="2021-12" db="EMBL/GenBank/DDBJ databases">
        <title>Enterovibrio ZSDZ35 sp. nov. and Enterovibrio ZSDZ42 sp. nov., isolated from coastal seawater in Qingdao.</title>
        <authorList>
            <person name="Zhang P."/>
        </authorList>
    </citation>
    <scope>NUCLEOTIDE SEQUENCE</scope>
    <source>
        <strain evidence="6">ZSDZ35</strain>
    </source>
</reference>
<dbReference type="Proteomes" id="UP001149821">
    <property type="component" value="Unassembled WGS sequence"/>
</dbReference>